<keyword evidence="5 12" id="KW-0812">Transmembrane</keyword>
<evidence type="ECO:0000256" key="8">
    <source>
        <dbReference type="ARBA" id="ARBA00023065"/>
    </source>
</evidence>
<dbReference type="Proteomes" id="UP000002320">
    <property type="component" value="Unassembled WGS sequence"/>
</dbReference>
<evidence type="ECO:0000313" key="15">
    <source>
        <dbReference type="EnsemblMetazoa" id="CPIJ007807-PA"/>
    </source>
</evidence>
<keyword evidence="6 13" id="KW-1133">Transmembrane helix</keyword>
<keyword evidence="4 12" id="KW-0894">Sodium channel</keyword>
<dbReference type="OrthoDB" id="6021021at2759"/>
<dbReference type="VEuPathDB" id="VectorBase:CPIJ007807"/>
<dbReference type="PRINTS" id="PR01078">
    <property type="entry name" value="AMINACHANNEL"/>
</dbReference>
<evidence type="ECO:0000256" key="9">
    <source>
        <dbReference type="ARBA" id="ARBA00023136"/>
    </source>
</evidence>
<dbReference type="GO" id="GO:0015280">
    <property type="term" value="F:ligand-gated sodium channel activity"/>
    <property type="evidence" value="ECO:0007669"/>
    <property type="project" value="TreeGrafter"/>
</dbReference>
<evidence type="ECO:0000256" key="12">
    <source>
        <dbReference type="RuleBase" id="RU000679"/>
    </source>
</evidence>
<dbReference type="KEGG" id="cqu:CpipJ_CPIJ007807"/>
<keyword evidence="9 13" id="KW-0472">Membrane</keyword>
<name>B0WKI2_CULQU</name>
<keyword evidence="16" id="KW-1185">Reference proteome</keyword>
<evidence type="ECO:0000256" key="6">
    <source>
        <dbReference type="ARBA" id="ARBA00022989"/>
    </source>
</evidence>
<accession>B0WKI2</accession>
<gene>
    <name evidence="15" type="primary">6039646</name>
    <name evidence="14" type="ORF">CpipJ_CPIJ007807</name>
</gene>
<dbReference type="InterPro" id="IPR001873">
    <property type="entry name" value="ENaC"/>
</dbReference>
<evidence type="ECO:0000256" key="10">
    <source>
        <dbReference type="ARBA" id="ARBA00023201"/>
    </source>
</evidence>
<keyword evidence="7" id="KW-0915">Sodium</keyword>
<dbReference type="EMBL" id="DS231972">
    <property type="protein sequence ID" value="EDS29858.1"/>
    <property type="molecule type" value="Genomic_DNA"/>
</dbReference>
<dbReference type="PANTHER" id="PTHR11690">
    <property type="entry name" value="AMILORIDE-SENSITIVE SODIUM CHANNEL-RELATED"/>
    <property type="match status" value="1"/>
</dbReference>
<keyword evidence="3 12" id="KW-0813">Transport</keyword>
<dbReference type="EnsemblMetazoa" id="CPIJ007807-RA">
    <property type="protein sequence ID" value="CPIJ007807-PA"/>
    <property type="gene ID" value="CPIJ007807"/>
</dbReference>
<dbReference type="PROSITE" id="PS51257">
    <property type="entry name" value="PROKAR_LIPOPROTEIN"/>
    <property type="match status" value="1"/>
</dbReference>
<evidence type="ECO:0000256" key="3">
    <source>
        <dbReference type="ARBA" id="ARBA00022448"/>
    </source>
</evidence>
<dbReference type="GO" id="GO:0005886">
    <property type="term" value="C:plasma membrane"/>
    <property type="evidence" value="ECO:0007669"/>
    <property type="project" value="TreeGrafter"/>
</dbReference>
<dbReference type="PROSITE" id="PS01206">
    <property type="entry name" value="ASC"/>
    <property type="match status" value="1"/>
</dbReference>
<evidence type="ECO:0000256" key="4">
    <source>
        <dbReference type="ARBA" id="ARBA00022461"/>
    </source>
</evidence>
<dbReference type="InterPro" id="IPR020903">
    <property type="entry name" value="ENaC_CS"/>
</dbReference>
<sequence length="505" mass="57878">MYGDKTWWLVVSCLSLYGCGNLIHNIFNKWQLDPVIVSFATKQVPIYKIPFPSVTICPEIKVKMSQLNFTQAYYDAIAGSLTEQSDPERIGKLLAMMQVCDFSMYDVFTNETYDDDCIKMLKLMKLQQEEIFVVCQWRGEAVNCTEKFRPTLTAKGICYTFNSLSAEDMMRTEQLNTEYRYVTETRNILNWSLDRGYTPESTRGVYPQRVLGAGIGGGLNVLIKANVSDMDNLCSNTFQGFRVMLHMPVEYPELNLRSFRMPLDQEVVVSVIPEVVKTSPEVKSYTPERRQCYYSNERYLRFFRMYSLENCQMECLTNYTIQRCGCVKYSMPRPPDVRICGLTKVKCYKRAATEMLMSRAQMIKLEKPHYKDSCDCLASCTTVRYHIELSQSNFNWKQLLPVAKEFGKSLDGVQISSLVIMFRTEGFIPVVRRELYGTTDLLANAGGLLGLFMGISILSLVEILYFCSIKPLLMWWRGDIGVKQVGPVISYTTEDSPNGKVASYT</sequence>
<evidence type="ECO:0000256" key="13">
    <source>
        <dbReference type="SAM" id="Phobius"/>
    </source>
</evidence>
<dbReference type="InParanoid" id="B0WKI2"/>
<comment type="subcellular location">
    <subcellularLocation>
        <location evidence="1">Membrane</location>
        <topology evidence="1">Multi-pass membrane protein</topology>
    </subcellularLocation>
</comment>
<reference evidence="14" key="1">
    <citation type="submission" date="2007-03" db="EMBL/GenBank/DDBJ databases">
        <title>Annotation of Culex pipiens quinquefasciatus.</title>
        <authorList>
            <consortium name="The Broad Institute Genome Sequencing Platform"/>
            <person name="Atkinson P.W."/>
            <person name="Hemingway J."/>
            <person name="Christensen B.M."/>
            <person name="Higgs S."/>
            <person name="Kodira C."/>
            <person name="Hannick L."/>
            <person name="Megy K."/>
            <person name="O'Leary S."/>
            <person name="Pearson M."/>
            <person name="Haas B.J."/>
            <person name="Mauceli E."/>
            <person name="Wortman J.R."/>
            <person name="Lee N.H."/>
            <person name="Guigo R."/>
            <person name="Stanke M."/>
            <person name="Alvarado L."/>
            <person name="Amedeo P."/>
            <person name="Antoine C.H."/>
            <person name="Arensburger P."/>
            <person name="Bidwell S.L."/>
            <person name="Crawford M."/>
            <person name="Camaro F."/>
            <person name="Devon K."/>
            <person name="Engels R."/>
            <person name="Hammond M."/>
            <person name="Howarth C."/>
            <person name="Koehrsen M."/>
            <person name="Lawson D."/>
            <person name="Montgomery P."/>
            <person name="Nene V."/>
            <person name="Nusbaum C."/>
            <person name="Puiu D."/>
            <person name="Romero-Severson J."/>
            <person name="Severson D.W."/>
            <person name="Shumway M."/>
            <person name="Sisk P."/>
            <person name="Stolte C."/>
            <person name="Zeng Q."/>
            <person name="Eisenstadt E."/>
            <person name="Fraser-Liggett C."/>
            <person name="Strausberg R."/>
            <person name="Galagan J."/>
            <person name="Birren B."/>
            <person name="Collins F.H."/>
        </authorList>
    </citation>
    <scope>NUCLEOTIDE SEQUENCE [LARGE SCALE GENOMIC DNA]</scope>
    <source>
        <strain evidence="14">JHB</strain>
    </source>
</reference>
<evidence type="ECO:0000256" key="7">
    <source>
        <dbReference type="ARBA" id="ARBA00023053"/>
    </source>
</evidence>
<dbReference type="Gene3D" id="2.60.470.10">
    <property type="entry name" value="Acid-sensing ion channels like domains"/>
    <property type="match status" value="1"/>
</dbReference>
<dbReference type="VEuPathDB" id="VectorBase:CQUJHB018411"/>
<dbReference type="Gene3D" id="1.10.287.770">
    <property type="entry name" value="YojJ-like"/>
    <property type="match status" value="1"/>
</dbReference>
<dbReference type="Pfam" id="PF00858">
    <property type="entry name" value="ASC"/>
    <property type="match status" value="1"/>
</dbReference>
<evidence type="ECO:0000256" key="1">
    <source>
        <dbReference type="ARBA" id="ARBA00004141"/>
    </source>
</evidence>
<comment type="similarity">
    <text evidence="2 12">Belongs to the amiloride-sensitive sodium channel (TC 1.A.6) family.</text>
</comment>
<proteinExistence type="inferred from homology"/>
<evidence type="ECO:0000256" key="2">
    <source>
        <dbReference type="ARBA" id="ARBA00007193"/>
    </source>
</evidence>
<evidence type="ECO:0000313" key="16">
    <source>
        <dbReference type="Proteomes" id="UP000002320"/>
    </source>
</evidence>
<keyword evidence="11 12" id="KW-0407">Ion channel</keyword>
<protein>
    <submittedName>
        <fullName evidence="14 15">Pickpocket</fullName>
    </submittedName>
</protein>
<dbReference type="eggNOG" id="KOG4294">
    <property type="taxonomic scope" value="Eukaryota"/>
</dbReference>
<dbReference type="AlphaFoldDB" id="B0WKI2"/>
<reference evidence="15" key="2">
    <citation type="submission" date="2021-02" db="UniProtKB">
        <authorList>
            <consortium name="EnsemblMetazoa"/>
        </authorList>
    </citation>
    <scope>IDENTIFICATION</scope>
    <source>
        <strain evidence="15">JHB</strain>
    </source>
</reference>
<evidence type="ECO:0000313" key="14">
    <source>
        <dbReference type="EMBL" id="EDS29858.1"/>
    </source>
</evidence>
<feature type="transmembrane region" description="Helical" evidence="13">
    <location>
        <begin position="441"/>
        <end position="467"/>
    </location>
</feature>
<evidence type="ECO:0000256" key="11">
    <source>
        <dbReference type="ARBA" id="ARBA00023303"/>
    </source>
</evidence>
<keyword evidence="8 12" id="KW-0406">Ion transport</keyword>
<dbReference type="HOGENOM" id="CLU_024950_1_1_1"/>
<organism>
    <name type="scientific">Culex quinquefasciatus</name>
    <name type="common">Southern house mosquito</name>
    <name type="synonym">Culex pungens</name>
    <dbReference type="NCBI Taxonomy" id="7176"/>
    <lineage>
        <taxon>Eukaryota</taxon>
        <taxon>Metazoa</taxon>
        <taxon>Ecdysozoa</taxon>
        <taxon>Arthropoda</taxon>
        <taxon>Hexapoda</taxon>
        <taxon>Insecta</taxon>
        <taxon>Pterygota</taxon>
        <taxon>Neoptera</taxon>
        <taxon>Endopterygota</taxon>
        <taxon>Diptera</taxon>
        <taxon>Nematocera</taxon>
        <taxon>Culicoidea</taxon>
        <taxon>Culicidae</taxon>
        <taxon>Culicinae</taxon>
        <taxon>Culicini</taxon>
        <taxon>Culex</taxon>
        <taxon>Culex</taxon>
    </lineage>
</organism>
<evidence type="ECO:0000256" key="5">
    <source>
        <dbReference type="ARBA" id="ARBA00022692"/>
    </source>
</evidence>
<dbReference type="OMA" id="NCRASTE"/>
<keyword evidence="10 12" id="KW-0739">Sodium transport</keyword>
<dbReference type="PANTHER" id="PTHR11690:SF288">
    <property type="entry name" value="AMILORIDE-SENSITIVE NA+ CHANNEL-RELATED"/>
    <property type="match status" value="1"/>
</dbReference>